<gene>
    <name evidence="1" type="ORF">CVS27_01420</name>
</gene>
<sequence length="145" mass="15907">MRGSKQMGTWDASVFGNDDAADYLYELDNADTFAKIVPVLEAALDFVLDALDEIEAPAGAVGIAAAALVAAWEEPSLLGSKTTDVLLPWPRTNDPVPERLRTKASQVLDRMQDVRGNELAELWEESGEFPEFSAEVSHWRSRLGD</sequence>
<accession>A0A2S4A249</accession>
<proteinExistence type="predicted"/>
<keyword evidence="2" id="KW-1185">Reference proteome</keyword>
<dbReference type="Proteomes" id="UP000237061">
    <property type="component" value="Unassembled WGS sequence"/>
</dbReference>
<evidence type="ECO:0000313" key="1">
    <source>
        <dbReference type="EMBL" id="POH75292.1"/>
    </source>
</evidence>
<evidence type="ECO:0008006" key="3">
    <source>
        <dbReference type="Google" id="ProtNLM"/>
    </source>
</evidence>
<dbReference type="InterPro" id="IPR025355">
    <property type="entry name" value="DUF4259"/>
</dbReference>
<protein>
    <recommendedName>
        <fullName evidence="3">DUF4259 domain-containing protein</fullName>
    </recommendedName>
</protein>
<dbReference type="Pfam" id="PF14078">
    <property type="entry name" value="DUF4259"/>
    <property type="match status" value="1"/>
</dbReference>
<dbReference type="EMBL" id="PPXC01000001">
    <property type="protein sequence ID" value="POH75292.1"/>
    <property type="molecule type" value="Genomic_DNA"/>
</dbReference>
<reference evidence="1 2" key="1">
    <citation type="submission" date="2018-01" db="EMBL/GenBank/DDBJ databases">
        <title>Arthrobacter sp. nov., from glaciers in China.</title>
        <authorList>
            <person name="Liu Q."/>
            <person name="Xin Y.-H."/>
        </authorList>
    </citation>
    <scope>NUCLEOTIDE SEQUENCE [LARGE SCALE GENOMIC DNA]</scope>
    <source>
        <strain evidence="1 2">HLT2-12-2</strain>
    </source>
</reference>
<evidence type="ECO:0000313" key="2">
    <source>
        <dbReference type="Proteomes" id="UP000237061"/>
    </source>
</evidence>
<comment type="caution">
    <text evidence="1">The sequence shown here is derived from an EMBL/GenBank/DDBJ whole genome shotgun (WGS) entry which is preliminary data.</text>
</comment>
<organism evidence="1 2">
    <name type="scientific">Arthrobacter glacialis</name>
    <dbReference type="NCBI Taxonomy" id="1664"/>
    <lineage>
        <taxon>Bacteria</taxon>
        <taxon>Bacillati</taxon>
        <taxon>Actinomycetota</taxon>
        <taxon>Actinomycetes</taxon>
        <taxon>Micrococcales</taxon>
        <taxon>Micrococcaceae</taxon>
        <taxon>Arthrobacter</taxon>
    </lineage>
</organism>
<dbReference type="AlphaFoldDB" id="A0A2S4A249"/>
<name>A0A2S4A249_ARTGL</name>